<dbReference type="OrthoDB" id="5066079at2"/>
<keyword evidence="2" id="KW-1185">Reference proteome</keyword>
<dbReference type="Proteomes" id="UP000001661">
    <property type="component" value="Chromosome"/>
</dbReference>
<name>D9QQP2_ACEAZ</name>
<organism evidence="1 2">
    <name type="scientific">Acetohalobium arabaticum (strain ATCC 49924 / DSM 5501 / Z-7288)</name>
    <dbReference type="NCBI Taxonomy" id="574087"/>
    <lineage>
        <taxon>Bacteria</taxon>
        <taxon>Bacillati</taxon>
        <taxon>Bacillota</taxon>
        <taxon>Clostridia</taxon>
        <taxon>Halanaerobiales</taxon>
        <taxon>Halobacteroidaceae</taxon>
        <taxon>Acetohalobium</taxon>
    </lineage>
</organism>
<evidence type="ECO:0008006" key="3">
    <source>
        <dbReference type="Google" id="ProtNLM"/>
    </source>
</evidence>
<gene>
    <name evidence="1" type="ordered locus">Acear_1320</name>
</gene>
<evidence type="ECO:0000313" key="1">
    <source>
        <dbReference type="EMBL" id="ADL12833.1"/>
    </source>
</evidence>
<protein>
    <recommendedName>
        <fullName evidence="3">Uracil-DNA glycosylase-like domain-containing protein</fullName>
    </recommendedName>
</protein>
<accession>D9QQP2</accession>
<dbReference type="RefSeq" id="WP_013278279.1">
    <property type="nucleotide sequence ID" value="NC_014378.1"/>
</dbReference>
<evidence type="ECO:0000313" key="2">
    <source>
        <dbReference type="Proteomes" id="UP000001661"/>
    </source>
</evidence>
<dbReference type="EMBL" id="CP002105">
    <property type="protein sequence ID" value="ADL12833.1"/>
    <property type="molecule type" value="Genomic_DNA"/>
</dbReference>
<dbReference type="KEGG" id="aar:Acear_1320"/>
<dbReference type="eggNOG" id="ENOG5032TUI">
    <property type="taxonomic scope" value="Bacteria"/>
</dbReference>
<dbReference type="AlphaFoldDB" id="D9QQP2"/>
<sequence>MDDITMLAEKYLENYSVNDVINQEAAFLFILESPHTQEMRNGYPVAGSSGVEMTKFIYNTDKKDAFGKLVSQTKKYSDEYENLERFSILNVSSAPMQREGLKDYDLDEEEERIVRILEKLRVNYKSRNHRNQEWNQVKEVILSDFKQRLVSGLEVMERLTYLVPCGKLAVNYLQLIQNSEKIINQKEVIWNIPHPSFNQWSHYESMDQLKEKL</sequence>
<dbReference type="STRING" id="574087.Acear_1320"/>
<reference evidence="1 2" key="1">
    <citation type="journal article" date="2010" name="Stand. Genomic Sci.">
        <title>Complete genome sequence of Acetohalobium arabaticum type strain (Z-7288).</title>
        <authorList>
            <person name="Sikorski J."/>
            <person name="Lapidus A."/>
            <person name="Chertkov O."/>
            <person name="Lucas S."/>
            <person name="Copeland A."/>
            <person name="Glavina Del Rio T."/>
            <person name="Nolan M."/>
            <person name="Tice H."/>
            <person name="Cheng J.F."/>
            <person name="Han C."/>
            <person name="Brambilla E."/>
            <person name="Pitluck S."/>
            <person name="Liolios K."/>
            <person name="Ivanova N."/>
            <person name="Mavromatis K."/>
            <person name="Mikhailova N."/>
            <person name="Pati A."/>
            <person name="Bruce D."/>
            <person name="Detter C."/>
            <person name="Tapia R."/>
            <person name="Goodwin L."/>
            <person name="Chen A."/>
            <person name="Palaniappan K."/>
            <person name="Land M."/>
            <person name="Hauser L."/>
            <person name="Chang Y.J."/>
            <person name="Jeffries C.D."/>
            <person name="Rohde M."/>
            <person name="Goker M."/>
            <person name="Spring S."/>
            <person name="Woyke T."/>
            <person name="Bristow J."/>
            <person name="Eisen J.A."/>
            <person name="Markowitz V."/>
            <person name="Hugenholtz P."/>
            <person name="Kyrpides N.C."/>
            <person name="Klenk H.P."/>
        </authorList>
    </citation>
    <scope>NUCLEOTIDE SEQUENCE [LARGE SCALE GENOMIC DNA]</scope>
    <source>
        <strain evidence="2">ATCC 49924 / DSM 5501 / Z-7288</strain>
    </source>
</reference>
<dbReference type="HOGENOM" id="CLU_1287333_0_0_9"/>
<proteinExistence type="predicted"/>